<gene>
    <name evidence="12" type="ORF">FHX48_001052</name>
</gene>
<protein>
    <submittedName>
        <fullName evidence="12">Putative membrane protein</fullName>
    </submittedName>
</protein>
<dbReference type="Pfam" id="PF07884">
    <property type="entry name" value="VKOR"/>
    <property type="match status" value="1"/>
</dbReference>
<evidence type="ECO:0000256" key="6">
    <source>
        <dbReference type="ARBA" id="ARBA00023002"/>
    </source>
</evidence>
<evidence type="ECO:0000256" key="9">
    <source>
        <dbReference type="ARBA" id="ARBA00023284"/>
    </source>
</evidence>
<keyword evidence="6" id="KW-0560">Oxidoreductase</keyword>
<evidence type="ECO:0000256" key="2">
    <source>
        <dbReference type="ARBA" id="ARBA00006214"/>
    </source>
</evidence>
<dbReference type="AlphaFoldDB" id="A0A7W3JN75"/>
<feature type="transmembrane region" description="Helical" evidence="10">
    <location>
        <begin position="99"/>
        <end position="119"/>
    </location>
</feature>
<keyword evidence="8" id="KW-1015">Disulfide bond</keyword>
<dbReference type="InterPro" id="IPR038354">
    <property type="entry name" value="VKOR_sf"/>
</dbReference>
<keyword evidence="9" id="KW-0676">Redox-active center</keyword>
<dbReference type="EMBL" id="JACGWY010000002">
    <property type="protein sequence ID" value="MBA8815979.1"/>
    <property type="molecule type" value="Genomic_DNA"/>
</dbReference>
<dbReference type="InterPro" id="IPR041714">
    <property type="entry name" value="VKOR_Actinobacteria"/>
</dbReference>
<comment type="subcellular location">
    <subcellularLocation>
        <location evidence="1">Membrane</location>
        <topology evidence="1">Multi-pass membrane protein</topology>
    </subcellularLocation>
</comment>
<dbReference type="GO" id="GO:0016491">
    <property type="term" value="F:oxidoreductase activity"/>
    <property type="evidence" value="ECO:0007669"/>
    <property type="project" value="UniProtKB-KW"/>
</dbReference>
<dbReference type="RefSeq" id="WP_167049452.1">
    <property type="nucleotide sequence ID" value="NZ_JAAOZB010000002.1"/>
</dbReference>
<feature type="transmembrane region" description="Helical" evidence="10">
    <location>
        <begin position="173"/>
        <end position="191"/>
    </location>
</feature>
<evidence type="ECO:0000313" key="13">
    <source>
        <dbReference type="Proteomes" id="UP000526083"/>
    </source>
</evidence>
<dbReference type="InterPro" id="IPR012932">
    <property type="entry name" value="VKOR"/>
</dbReference>
<dbReference type="Proteomes" id="UP000526083">
    <property type="component" value="Unassembled WGS sequence"/>
</dbReference>
<dbReference type="SMART" id="SM00756">
    <property type="entry name" value="VKc"/>
    <property type="match status" value="1"/>
</dbReference>
<sequence>MPHSASTRRPTTLAIWLIIAGVVGWWAAFSLTMEKFHLLENPGSKAACDFSVLVQCGENLNSPQGSVFGFPNPIIGLGAWIAPIVVGVALLAGAKFANWFWWLFELGMLFAIGFVIWLIGQSIFVIHTLCPWCMVTWSVVIPTFYAVTLYILRSGLLPATTSIRRAARALTPWIVLMTILSYALIALLAQLELGVFF</sequence>
<dbReference type="GO" id="GO:0016020">
    <property type="term" value="C:membrane"/>
    <property type="evidence" value="ECO:0007669"/>
    <property type="project" value="UniProtKB-SubCell"/>
</dbReference>
<keyword evidence="13" id="KW-1185">Reference proteome</keyword>
<comment type="caution">
    <text evidence="12">The sequence shown here is derived from an EMBL/GenBank/DDBJ whole genome shotgun (WGS) entry which is preliminary data.</text>
</comment>
<evidence type="ECO:0000256" key="3">
    <source>
        <dbReference type="ARBA" id="ARBA00022692"/>
    </source>
</evidence>
<keyword evidence="5 10" id="KW-1133">Transmembrane helix</keyword>
<feature type="transmembrane region" description="Helical" evidence="10">
    <location>
        <begin position="125"/>
        <end position="152"/>
    </location>
</feature>
<feature type="transmembrane region" description="Helical" evidence="10">
    <location>
        <begin position="12"/>
        <end position="29"/>
    </location>
</feature>
<proteinExistence type="inferred from homology"/>
<dbReference type="GO" id="GO:0048038">
    <property type="term" value="F:quinone binding"/>
    <property type="evidence" value="ECO:0007669"/>
    <property type="project" value="UniProtKB-KW"/>
</dbReference>
<name>A0A7W3JN75_9MICO</name>
<dbReference type="CDD" id="cd12922">
    <property type="entry name" value="VKOR_5"/>
    <property type="match status" value="1"/>
</dbReference>
<feature type="transmembrane region" description="Helical" evidence="10">
    <location>
        <begin position="74"/>
        <end position="92"/>
    </location>
</feature>
<evidence type="ECO:0000256" key="4">
    <source>
        <dbReference type="ARBA" id="ARBA00022719"/>
    </source>
</evidence>
<keyword evidence="7 10" id="KW-0472">Membrane</keyword>
<evidence type="ECO:0000256" key="10">
    <source>
        <dbReference type="SAM" id="Phobius"/>
    </source>
</evidence>
<evidence type="ECO:0000256" key="8">
    <source>
        <dbReference type="ARBA" id="ARBA00023157"/>
    </source>
</evidence>
<evidence type="ECO:0000256" key="1">
    <source>
        <dbReference type="ARBA" id="ARBA00004141"/>
    </source>
</evidence>
<evidence type="ECO:0000256" key="5">
    <source>
        <dbReference type="ARBA" id="ARBA00022989"/>
    </source>
</evidence>
<comment type="similarity">
    <text evidence="2">Belongs to the VKOR family.</text>
</comment>
<evidence type="ECO:0000256" key="7">
    <source>
        <dbReference type="ARBA" id="ARBA00023136"/>
    </source>
</evidence>
<evidence type="ECO:0000313" key="12">
    <source>
        <dbReference type="EMBL" id="MBA8815979.1"/>
    </source>
</evidence>
<keyword evidence="3 10" id="KW-0812">Transmembrane</keyword>
<evidence type="ECO:0000259" key="11">
    <source>
        <dbReference type="SMART" id="SM00756"/>
    </source>
</evidence>
<dbReference type="Gene3D" id="1.20.1440.130">
    <property type="entry name" value="VKOR domain"/>
    <property type="match status" value="1"/>
</dbReference>
<reference evidence="12 13" key="1">
    <citation type="submission" date="2020-07" db="EMBL/GenBank/DDBJ databases">
        <title>Sequencing the genomes of 1000 actinobacteria strains.</title>
        <authorList>
            <person name="Klenk H.-P."/>
        </authorList>
    </citation>
    <scope>NUCLEOTIDE SEQUENCE [LARGE SCALE GENOMIC DNA]</scope>
    <source>
        <strain evidence="12 13">DSM 27576</strain>
    </source>
</reference>
<keyword evidence="4" id="KW-0874">Quinone</keyword>
<accession>A0A7W3JN75</accession>
<organism evidence="12 13">
    <name type="scientific">Microbacterium halimionae</name>
    <dbReference type="NCBI Taxonomy" id="1526413"/>
    <lineage>
        <taxon>Bacteria</taxon>
        <taxon>Bacillati</taxon>
        <taxon>Actinomycetota</taxon>
        <taxon>Actinomycetes</taxon>
        <taxon>Micrococcales</taxon>
        <taxon>Microbacteriaceae</taxon>
        <taxon>Microbacterium</taxon>
    </lineage>
</organism>
<feature type="domain" description="Vitamin K epoxide reductase" evidence="11">
    <location>
        <begin position="10"/>
        <end position="151"/>
    </location>
</feature>